<dbReference type="Proteomes" id="UP000297910">
    <property type="component" value="Unassembled WGS sequence"/>
</dbReference>
<evidence type="ECO:0000259" key="2">
    <source>
        <dbReference type="Pfam" id="PF20150"/>
    </source>
</evidence>
<evidence type="ECO:0000313" key="4">
    <source>
        <dbReference type="Proteomes" id="UP000297910"/>
    </source>
</evidence>
<feature type="domain" description="2EXR" evidence="2">
    <location>
        <begin position="239"/>
        <end position="342"/>
    </location>
</feature>
<reference evidence="3 4" key="1">
    <citation type="submission" date="2017-12" db="EMBL/GenBank/DDBJ databases">
        <title>Comparative genomics of Botrytis spp.</title>
        <authorList>
            <person name="Valero-Jimenez C.A."/>
            <person name="Tapia P."/>
            <person name="Veloso J."/>
            <person name="Silva-Moreno E."/>
            <person name="Staats M."/>
            <person name="Valdes J.H."/>
            <person name="Van Kan J.A.L."/>
        </authorList>
    </citation>
    <scope>NUCLEOTIDE SEQUENCE [LARGE SCALE GENOMIC DNA]</scope>
    <source>
        <strain evidence="3 4">Bp0003</strain>
    </source>
</reference>
<organism evidence="3 4">
    <name type="scientific">Botrytis paeoniae</name>
    <dbReference type="NCBI Taxonomy" id="278948"/>
    <lineage>
        <taxon>Eukaryota</taxon>
        <taxon>Fungi</taxon>
        <taxon>Dikarya</taxon>
        <taxon>Ascomycota</taxon>
        <taxon>Pezizomycotina</taxon>
        <taxon>Leotiomycetes</taxon>
        <taxon>Helotiales</taxon>
        <taxon>Sclerotiniaceae</taxon>
        <taxon>Botrytis</taxon>
    </lineage>
</organism>
<feature type="compositionally biased region" description="Low complexity" evidence="1">
    <location>
        <begin position="37"/>
        <end position="48"/>
    </location>
</feature>
<feature type="compositionally biased region" description="Acidic residues" evidence="1">
    <location>
        <begin position="199"/>
        <end position="211"/>
    </location>
</feature>
<accession>A0A4Z1FRG4</accession>
<evidence type="ECO:0000256" key="1">
    <source>
        <dbReference type="SAM" id="MobiDB-lite"/>
    </source>
</evidence>
<feature type="region of interest" description="Disordered" evidence="1">
    <location>
        <begin position="199"/>
        <end position="220"/>
    </location>
</feature>
<dbReference type="Pfam" id="PF20150">
    <property type="entry name" value="2EXR"/>
    <property type="match status" value="1"/>
</dbReference>
<dbReference type="InterPro" id="IPR045518">
    <property type="entry name" value="2EXR"/>
</dbReference>
<keyword evidence="4" id="KW-1185">Reference proteome</keyword>
<dbReference type="PANTHER" id="PTHR35910:SF6">
    <property type="entry name" value="2EXR DOMAIN-CONTAINING PROTEIN"/>
    <property type="match status" value="1"/>
</dbReference>
<dbReference type="AlphaFoldDB" id="A0A4Z1FRG4"/>
<proteinExistence type="predicted"/>
<evidence type="ECO:0000313" key="3">
    <source>
        <dbReference type="EMBL" id="TGO25482.1"/>
    </source>
</evidence>
<dbReference type="PANTHER" id="PTHR35910">
    <property type="entry name" value="2EXR DOMAIN-CONTAINING PROTEIN"/>
    <property type="match status" value="1"/>
</dbReference>
<comment type="caution">
    <text evidence="3">The sequence shown here is derived from an EMBL/GenBank/DDBJ whole genome shotgun (WGS) entry which is preliminary data.</text>
</comment>
<sequence length="478" mass="54968">MAGLSAPSRDSGKDQMLERYLNLMAEQSGHRRRHRQQTTVLTTTQNTQEIEDVKKPPRATQEVPKNSRKHEEWKESITGSQETYYHSTFKVIIDLVPDWNLLDLAEEAGTTTVFAKRSHQTEKLQASFQRPSSSLLDLQEESGLVDLSSPQRLRKLEEIQADHEETSSVLFDLEEVVSDATALSSPQKAQETDAIQEAEYNQDTEGTEESEADPKDDGQCKRWGLSDLEEDYMPLRILPSFSELPGKVRRQIWNFARPEARYIKIRESKWSAALYSDAQIPALLHTCQESRKLALKWYDLTFARDPEMGFWDQKTLNELMDNALTKGQRAQPRIYFDWERDGIYSQCARCNGQRMSCRHAPLSFDWLRVNRLVYEGPLSINPFYKLTLCYPAVESIMLIRGRSAVRRTAVSPSEFIPVIEKFEWEGDDLLATCLETLQNTDPGCDALETITSVQRMTLMDVNQTEVVDQTESSYWPCR</sequence>
<protein>
    <recommendedName>
        <fullName evidence="2">2EXR domain-containing protein</fullName>
    </recommendedName>
</protein>
<dbReference type="EMBL" id="PQXI01000079">
    <property type="protein sequence ID" value="TGO25482.1"/>
    <property type="molecule type" value="Genomic_DNA"/>
</dbReference>
<name>A0A4Z1FRG4_9HELO</name>
<feature type="region of interest" description="Disordered" evidence="1">
    <location>
        <begin position="27"/>
        <end position="74"/>
    </location>
</feature>
<gene>
    <name evidence="3" type="ORF">BPAE_0079g00290</name>
</gene>